<reference evidence="2 3" key="1">
    <citation type="journal article" date="2013" name="Genome Announc.">
        <title>Draft Genome Sequence of Rhizobium mesoamericanum STM3625, a Nitrogen-Fixing Symbiont of Mimosa pudica Isolated in French Guiana (South America).</title>
        <authorList>
            <person name="Moulin L."/>
            <person name="Mornico D."/>
            <person name="Melkonian R."/>
            <person name="Klonowska A."/>
        </authorList>
    </citation>
    <scope>NUCLEOTIDE SEQUENCE [LARGE SCALE GENOMIC DNA]</scope>
    <source>
        <strain evidence="2 3">STM3625</strain>
    </source>
</reference>
<proteinExistence type="predicted"/>
<dbReference type="InterPro" id="IPR006448">
    <property type="entry name" value="Phage_term_ssu_P27"/>
</dbReference>
<dbReference type="STRING" id="1211777.BN77_0055"/>
<dbReference type="EMBL" id="CANI01000023">
    <property type="protein sequence ID" value="CCM76264.1"/>
    <property type="molecule type" value="Genomic_DNA"/>
</dbReference>
<evidence type="ECO:0000256" key="1">
    <source>
        <dbReference type="SAM" id="MobiDB-lite"/>
    </source>
</evidence>
<name>K0Q1G6_9HYPH</name>
<sequence>MSHHTRGRKADPKPADNAIRKVPKSPAYFSDAAKAEWKRIMPILVERRVLSPADLHAAERFCDAAGDIAAARTAIASDGAYINDRHGEMKRHPAYATLREATAESRRWAAELGLTPASRSRVTAEAETNDDDDDSPLAV</sequence>
<evidence type="ECO:0000313" key="3">
    <source>
        <dbReference type="Proteomes" id="UP000009319"/>
    </source>
</evidence>
<dbReference type="eggNOG" id="COG3747">
    <property type="taxonomic scope" value="Bacteria"/>
</dbReference>
<evidence type="ECO:0000313" key="2">
    <source>
        <dbReference type="EMBL" id="CCM76264.1"/>
    </source>
</evidence>
<dbReference type="AlphaFoldDB" id="K0Q1G6"/>
<feature type="compositionally biased region" description="Acidic residues" evidence="1">
    <location>
        <begin position="127"/>
        <end position="139"/>
    </location>
</feature>
<accession>K0Q1G6</accession>
<comment type="caution">
    <text evidence="2">The sequence shown here is derived from an EMBL/GenBank/DDBJ whole genome shotgun (WGS) entry which is preliminary data.</text>
</comment>
<dbReference type="HOGENOM" id="CLU_107958_4_1_5"/>
<dbReference type="Proteomes" id="UP000009319">
    <property type="component" value="Unassembled WGS sequence"/>
</dbReference>
<protein>
    <submittedName>
        <fullName evidence="2">Putative Phage terminase, small subunit, P27</fullName>
    </submittedName>
</protein>
<dbReference type="Pfam" id="PF05119">
    <property type="entry name" value="Terminase_4"/>
    <property type="match status" value="1"/>
</dbReference>
<feature type="region of interest" description="Disordered" evidence="1">
    <location>
        <begin position="118"/>
        <end position="139"/>
    </location>
</feature>
<dbReference type="NCBIfam" id="TIGR01558">
    <property type="entry name" value="sm_term_P27"/>
    <property type="match status" value="1"/>
</dbReference>
<feature type="region of interest" description="Disordered" evidence="1">
    <location>
        <begin position="1"/>
        <end position="23"/>
    </location>
</feature>
<keyword evidence="3" id="KW-1185">Reference proteome</keyword>
<organism evidence="2 3">
    <name type="scientific">Rhizobium mesoamericanum STM3625</name>
    <dbReference type="NCBI Taxonomy" id="1211777"/>
    <lineage>
        <taxon>Bacteria</taxon>
        <taxon>Pseudomonadati</taxon>
        <taxon>Pseudomonadota</taxon>
        <taxon>Alphaproteobacteria</taxon>
        <taxon>Hyphomicrobiales</taxon>
        <taxon>Rhizobiaceae</taxon>
        <taxon>Rhizobium/Agrobacterium group</taxon>
        <taxon>Rhizobium</taxon>
    </lineage>
</organism>
<gene>
    <name evidence="2" type="ORF">BN77_0055</name>
</gene>
<dbReference type="RefSeq" id="WP_007527259.1">
    <property type="nucleotide sequence ID" value="NZ_HF536772.1"/>
</dbReference>